<name>A0AAV0A5T4_PHORO</name>
<keyword evidence="2" id="KW-1185">Reference proteome</keyword>
<comment type="caution">
    <text evidence="1">The sequence shown here is derived from an EMBL/GenBank/DDBJ whole genome shotgun (WGS) entry which is preliminary data.</text>
</comment>
<accession>A0AAV0A5T4</accession>
<proteinExistence type="predicted"/>
<organism evidence="1 2">
    <name type="scientific">Phodopus roborovskii</name>
    <name type="common">Roborovski's desert hamster</name>
    <name type="synonym">Cricetulus roborovskii</name>
    <dbReference type="NCBI Taxonomy" id="109678"/>
    <lineage>
        <taxon>Eukaryota</taxon>
        <taxon>Metazoa</taxon>
        <taxon>Chordata</taxon>
        <taxon>Craniata</taxon>
        <taxon>Vertebrata</taxon>
        <taxon>Euteleostomi</taxon>
        <taxon>Mammalia</taxon>
        <taxon>Eutheria</taxon>
        <taxon>Euarchontoglires</taxon>
        <taxon>Glires</taxon>
        <taxon>Rodentia</taxon>
        <taxon>Myomorpha</taxon>
        <taxon>Muroidea</taxon>
        <taxon>Cricetidae</taxon>
        <taxon>Cricetinae</taxon>
        <taxon>Phodopus</taxon>
    </lineage>
</organism>
<reference evidence="1" key="1">
    <citation type="submission" date="2022-06" db="EMBL/GenBank/DDBJ databases">
        <authorList>
            <person name="Andreotti S."/>
            <person name="Wyler E."/>
        </authorList>
    </citation>
    <scope>NUCLEOTIDE SEQUENCE</scope>
</reference>
<sequence>MEIISWALNRELSSLSIKHPVLSSTHPQTGTEGGLSLGQHPLLILPTGSPGKGGGWQHPPARNPACAPDVTSCPFFPAIPFTSPQVLGLAEEPARAIGALEDGTFGLHQSWSLSWPFMYVVERVLPICSVWGRGILHRIACLKPMKPGLDVLDCITWDSRNEIPLSSIPHNPLPQDAALLTLPA</sequence>
<dbReference type="EMBL" id="CALSGD010001572">
    <property type="protein sequence ID" value="CAH7217845.1"/>
    <property type="molecule type" value="Genomic_DNA"/>
</dbReference>
<gene>
    <name evidence="1" type="primary">1600014C23Rik</name>
    <name evidence="1" type="ORF">PHOROB_LOCUS15173</name>
</gene>
<evidence type="ECO:0000313" key="2">
    <source>
        <dbReference type="Proteomes" id="UP001152836"/>
    </source>
</evidence>
<dbReference type="Proteomes" id="UP001152836">
    <property type="component" value="Unassembled WGS sequence"/>
</dbReference>
<protein>
    <submittedName>
        <fullName evidence="1">1600014C23Rik protein</fullName>
    </submittedName>
</protein>
<evidence type="ECO:0000313" key="1">
    <source>
        <dbReference type="EMBL" id="CAH7217845.1"/>
    </source>
</evidence>
<dbReference type="AlphaFoldDB" id="A0AAV0A5T4"/>